<dbReference type="EMBL" id="FNOJ01000012">
    <property type="protein sequence ID" value="SDW71784.1"/>
    <property type="molecule type" value="Genomic_DNA"/>
</dbReference>
<dbReference type="GO" id="GO:0006508">
    <property type="term" value="P:proteolysis"/>
    <property type="evidence" value="ECO:0007669"/>
    <property type="project" value="InterPro"/>
</dbReference>
<dbReference type="InterPro" id="IPR052920">
    <property type="entry name" value="DNA-binding_regulatory"/>
</dbReference>
<dbReference type="PANTHER" id="PTHR43358">
    <property type="entry name" value="ALPHA/BETA-HYDROLASE"/>
    <property type="match status" value="1"/>
</dbReference>
<reference evidence="3" key="1">
    <citation type="submission" date="2016-10" db="EMBL/GenBank/DDBJ databases">
        <authorList>
            <person name="de Groot N.N."/>
        </authorList>
    </citation>
    <scope>NUCLEOTIDE SEQUENCE [LARGE SCALE GENOMIC DNA]</scope>
    <source>
        <strain evidence="3">DSM 12489</strain>
    </source>
</reference>
<organism evidence="3 4">
    <name type="scientific">Alicyclobacillus hesperidum</name>
    <dbReference type="NCBI Taxonomy" id="89784"/>
    <lineage>
        <taxon>Bacteria</taxon>
        <taxon>Bacillati</taxon>
        <taxon>Bacillota</taxon>
        <taxon>Bacilli</taxon>
        <taxon>Bacillales</taxon>
        <taxon>Alicyclobacillaceae</taxon>
        <taxon>Alicyclobacillus</taxon>
    </lineage>
</organism>
<dbReference type="PANTHER" id="PTHR43358:SF4">
    <property type="entry name" value="ALPHA_BETA HYDROLASE FOLD-1 DOMAIN-CONTAINING PROTEIN"/>
    <property type="match status" value="1"/>
</dbReference>
<proteinExistence type="predicted"/>
<reference evidence="2" key="3">
    <citation type="submission" date="2023-02" db="EMBL/GenBank/DDBJ databases">
        <title>Proposal of a novel subspecies: Alicyclobacillus hesperidum subspecies aegle.</title>
        <authorList>
            <person name="Goto K."/>
            <person name="Fujii T."/>
            <person name="Yasui K."/>
            <person name="Mochida K."/>
            <person name="Kato-Tanaka Y."/>
            <person name="Morohoshi S."/>
            <person name="An S.Y."/>
            <person name="Kasai H."/>
            <person name="Yokota A."/>
        </authorList>
    </citation>
    <scope>NUCLEOTIDE SEQUENCE</scope>
    <source>
        <strain evidence="2">DSM 12766</strain>
    </source>
</reference>
<dbReference type="GO" id="GO:0008236">
    <property type="term" value="F:serine-type peptidase activity"/>
    <property type="evidence" value="ECO:0007669"/>
    <property type="project" value="InterPro"/>
</dbReference>
<accession>A0A1H2VV16</accession>
<feature type="domain" description="Peptidase S9 prolyl oligopeptidase catalytic" evidence="1">
    <location>
        <begin position="128"/>
        <end position="301"/>
    </location>
</feature>
<reference evidence="4" key="2">
    <citation type="submission" date="2016-10" db="EMBL/GenBank/DDBJ databases">
        <authorList>
            <person name="Varghese N."/>
        </authorList>
    </citation>
    <scope>NUCLEOTIDE SEQUENCE [LARGE SCALE GENOMIC DNA]</scope>
    <source>
        <strain evidence="4">DSM 12489</strain>
    </source>
</reference>
<dbReference type="SUPFAM" id="SSF53474">
    <property type="entry name" value="alpha/beta-Hydrolases"/>
    <property type="match status" value="1"/>
</dbReference>
<evidence type="ECO:0000313" key="4">
    <source>
        <dbReference type="Proteomes" id="UP000182589"/>
    </source>
</evidence>
<dbReference type="RefSeq" id="WP_244885170.1">
    <property type="nucleotide sequence ID" value="NZ_BSRA01000010.1"/>
</dbReference>
<dbReference type="InterPro" id="IPR029058">
    <property type="entry name" value="AB_hydrolase_fold"/>
</dbReference>
<dbReference type="InterPro" id="IPR001375">
    <property type="entry name" value="Peptidase_S9_cat"/>
</dbReference>
<name>A0A1H2VV16_9BACL</name>
<sequence>MRKAMRISAMVVLLLAFVAWVATLAVSYVVCKQLTHPARKPVTETPAIDGLAYQNIRFPSRIDHLSLSGWLIPAATKTDRIVIEAHGYRQNRILDHPALPVAKALHDAGFAVLMFDFRDEGNSPGNEVSVGEYEVRDLLGAIDYAHAHGYAEIGIIGYSMGASTALEATALDPSVGATIADSPFANLQTYLQQNMGTWTHLPAFPFDAEIFWEAKHVFHLDPTAVDPLRDLASAKPRPILLIAGEADTTIPMQNSEEIYAELKHNPEDRLWLVPKAVHVGAYDVEPGPYLHRVVQFFSTYLPRTR</sequence>
<dbReference type="AlphaFoldDB" id="A0A1H2VV16"/>
<keyword evidence="4" id="KW-1185">Reference proteome</keyword>
<evidence type="ECO:0000313" key="3">
    <source>
        <dbReference type="EMBL" id="SDW71784.1"/>
    </source>
</evidence>
<dbReference type="Pfam" id="PF00326">
    <property type="entry name" value="Peptidase_S9"/>
    <property type="match status" value="1"/>
</dbReference>
<dbReference type="Proteomes" id="UP000182589">
    <property type="component" value="Unassembled WGS sequence"/>
</dbReference>
<gene>
    <name evidence="2" type="ORF">Heshes_19460</name>
    <name evidence="3" type="ORF">SAMN04489725_11222</name>
</gene>
<evidence type="ECO:0000259" key="1">
    <source>
        <dbReference type="Pfam" id="PF00326"/>
    </source>
</evidence>
<dbReference type="EMBL" id="BSRA01000010">
    <property type="protein sequence ID" value="GLV14262.1"/>
    <property type="molecule type" value="Genomic_DNA"/>
</dbReference>
<keyword evidence="3" id="KW-0378">Hydrolase</keyword>
<dbReference type="Gene3D" id="3.40.50.1820">
    <property type="entry name" value="alpha/beta hydrolase"/>
    <property type="match status" value="1"/>
</dbReference>
<evidence type="ECO:0000313" key="2">
    <source>
        <dbReference type="EMBL" id="GLV14262.1"/>
    </source>
</evidence>
<dbReference type="STRING" id="89784.SAMN04489725_11222"/>
<protein>
    <submittedName>
        <fullName evidence="2 3">Alpha/beta hydrolase</fullName>
    </submittedName>
</protein>
<dbReference type="Proteomes" id="UP001157137">
    <property type="component" value="Unassembled WGS sequence"/>
</dbReference>